<dbReference type="HOGENOM" id="CLU_992757_0_0_3"/>
<dbReference type="OrthoDB" id="574299at2"/>
<evidence type="ECO:0000313" key="2">
    <source>
        <dbReference type="EMBL" id="ACB49872.1"/>
    </source>
</evidence>
<gene>
    <name evidence="2" type="ordered locus">cce_0521</name>
</gene>
<keyword evidence="3" id="KW-1185">Reference proteome</keyword>
<organism evidence="2 3">
    <name type="scientific">Crocosphaera subtropica (strain ATCC 51142 / BH68)</name>
    <name type="common">Cyanothece sp. (strain ATCC 51142)</name>
    <dbReference type="NCBI Taxonomy" id="43989"/>
    <lineage>
        <taxon>Bacteria</taxon>
        <taxon>Bacillati</taxon>
        <taxon>Cyanobacteriota</taxon>
        <taxon>Cyanophyceae</taxon>
        <taxon>Oscillatoriophycideae</taxon>
        <taxon>Chroococcales</taxon>
        <taxon>Aphanothecaceae</taxon>
        <taxon>Crocosphaera</taxon>
        <taxon>Crocosphaera subtropica</taxon>
    </lineage>
</organism>
<reference evidence="2 3" key="1">
    <citation type="journal article" date="2008" name="Proc. Natl. Acad. Sci. U.S.A.">
        <title>The genome of Cyanothece 51142, a unicellular diazotrophic cyanobacterium important in the marine nitrogen cycle.</title>
        <authorList>
            <person name="Welsh E.A."/>
            <person name="Liberton M."/>
            <person name="Stoeckel J."/>
            <person name="Loh T."/>
            <person name="Elvitigala T."/>
            <person name="Wang C."/>
            <person name="Wollam A."/>
            <person name="Fulton R.S."/>
            <person name="Clifton S.W."/>
            <person name="Jacobs J.M."/>
            <person name="Aurora R."/>
            <person name="Ghosh B.K."/>
            <person name="Sherman L.A."/>
            <person name="Smith R.D."/>
            <person name="Wilson R.K."/>
            <person name="Pakrasi H.B."/>
        </authorList>
    </citation>
    <scope>NUCLEOTIDE SEQUENCE [LARGE SCALE GENOMIC DNA]</scope>
    <source>
        <strain evidence="3">ATCC 51142 / BH68</strain>
    </source>
</reference>
<proteinExistence type="predicted"/>
<feature type="domain" description="Methyltransferase FkbM" evidence="1">
    <location>
        <begin position="78"/>
        <end position="250"/>
    </location>
</feature>
<dbReference type="InterPro" id="IPR029063">
    <property type="entry name" value="SAM-dependent_MTases_sf"/>
</dbReference>
<dbReference type="KEGG" id="cyt:cce_0521"/>
<accession>B1WP90</accession>
<protein>
    <recommendedName>
        <fullName evidence="1">Methyltransferase FkbM domain-containing protein</fullName>
    </recommendedName>
</protein>
<evidence type="ECO:0000313" key="3">
    <source>
        <dbReference type="Proteomes" id="UP000001203"/>
    </source>
</evidence>
<name>B1WP90_CROS5</name>
<dbReference type="EMBL" id="CP000806">
    <property type="protein sequence ID" value="ACB49872.1"/>
    <property type="molecule type" value="Genomic_DNA"/>
</dbReference>
<dbReference type="AlphaFoldDB" id="B1WP90"/>
<dbReference type="eggNOG" id="COG2520">
    <property type="taxonomic scope" value="Bacteria"/>
</dbReference>
<dbReference type="Proteomes" id="UP000001203">
    <property type="component" value="Chromosome circular"/>
</dbReference>
<dbReference type="InterPro" id="IPR006342">
    <property type="entry name" value="FkbM_mtfrase"/>
</dbReference>
<dbReference type="NCBIfam" id="TIGR01444">
    <property type="entry name" value="fkbM_fam"/>
    <property type="match status" value="1"/>
</dbReference>
<dbReference type="RefSeq" id="WP_009546603.1">
    <property type="nucleotide sequence ID" value="NC_010546.1"/>
</dbReference>
<evidence type="ECO:0000259" key="1">
    <source>
        <dbReference type="Pfam" id="PF05050"/>
    </source>
</evidence>
<dbReference type="PANTHER" id="PTHR34203:SF15">
    <property type="entry name" value="SLL1173 PROTEIN"/>
    <property type="match status" value="1"/>
</dbReference>
<dbReference type="Pfam" id="PF05050">
    <property type="entry name" value="Methyltransf_21"/>
    <property type="match status" value="1"/>
</dbReference>
<dbReference type="STRING" id="43989.cce_0521"/>
<dbReference type="InterPro" id="IPR052514">
    <property type="entry name" value="SAM-dependent_MTase"/>
</dbReference>
<dbReference type="Gene3D" id="3.40.50.150">
    <property type="entry name" value="Vaccinia Virus protein VP39"/>
    <property type="match status" value="1"/>
</dbReference>
<dbReference type="PANTHER" id="PTHR34203">
    <property type="entry name" value="METHYLTRANSFERASE, FKBM FAMILY PROTEIN"/>
    <property type="match status" value="1"/>
</dbReference>
<dbReference type="SUPFAM" id="SSF53335">
    <property type="entry name" value="S-adenosyl-L-methionine-dependent methyltransferases"/>
    <property type="match status" value="1"/>
</dbReference>
<sequence length="284" mass="32107">MKFSTEGKIKIARLLSRLIVTIRSWFGLSPVTRVKRRGIKWFLDLREGIDLAIYLNVYEPETLNSFKSLIKPGDVVLDIGANIGAMTLPLAQAVGETGQVISFEPTIWAYEKLQRNLVLNPQLINRVQAEQIMLLDRGENPPALVYSSWDLTAEVDNNPSIHPLHQGKLMTTDGVKGISLDEYCEQQRIEQIDLIKLDVDGYELTVLNGAKKTLRQYRPKIIMEMALYVQEEREQIDELLITLQEADYQLVQLTNSQPIAMNQTALEKLCHKAGGINVLAIPKP</sequence>